<dbReference type="InterPro" id="IPR010541">
    <property type="entry name" value="Prp3_C"/>
</dbReference>
<dbReference type="Pfam" id="PF08572">
    <property type="entry name" value="PRP3"/>
    <property type="match status" value="1"/>
</dbReference>
<dbReference type="PANTHER" id="PTHR14212:SF0">
    <property type="entry name" value="U4_U6 SMALL NUCLEAR RIBONUCLEOPROTEIN PRP3"/>
    <property type="match status" value="1"/>
</dbReference>
<gene>
    <name evidence="8" type="ORF">BD410DRAFT_842705</name>
</gene>
<dbReference type="GO" id="GO:0000398">
    <property type="term" value="P:mRNA splicing, via spliceosome"/>
    <property type="evidence" value="ECO:0007669"/>
    <property type="project" value="InterPro"/>
</dbReference>
<comment type="subcellular location">
    <subcellularLocation>
        <location evidence="1">Nucleus</location>
    </subcellularLocation>
</comment>
<dbReference type="OrthoDB" id="10264544at2759"/>
<reference evidence="8 9" key="1">
    <citation type="submission" date="2018-06" db="EMBL/GenBank/DDBJ databases">
        <title>A transcriptomic atlas of mushroom development highlights an independent origin of complex multicellularity.</title>
        <authorList>
            <consortium name="DOE Joint Genome Institute"/>
            <person name="Krizsan K."/>
            <person name="Almasi E."/>
            <person name="Merenyi Z."/>
            <person name="Sahu N."/>
            <person name="Viragh M."/>
            <person name="Koszo T."/>
            <person name="Mondo S."/>
            <person name="Kiss B."/>
            <person name="Balint B."/>
            <person name="Kues U."/>
            <person name="Barry K."/>
            <person name="Hegedus J.C."/>
            <person name="Henrissat B."/>
            <person name="Johnson J."/>
            <person name="Lipzen A."/>
            <person name="Ohm R."/>
            <person name="Nagy I."/>
            <person name="Pangilinan J."/>
            <person name="Yan J."/>
            <person name="Xiong Y."/>
            <person name="Grigoriev I.V."/>
            <person name="Hibbett D.S."/>
            <person name="Nagy L.G."/>
        </authorList>
    </citation>
    <scope>NUCLEOTIDE SEQUENCE [LARGE SCALE GENOMIC DNA]</scope>
    <source>
        <strain evidence="8 9">SZMC22713</strain>
    </source>
</reference>
<evidence type="ECO:0000313" key="9">
    <source>
        <dbReference type="Proteomes" id="UP000294933"/>
    </source>
</evidence>
<evidence type="ECO:0000256" key="3">
    <source>
        <dbReference type="ARBA" id="ARBA00023187"/>
    </source>
</evidence>
<dbReference type="InterPro" id="IPR027104">
    <property type="entry name" value="Prp3"/>
</dbReference>
<keyword evidence="4" id="KW-0539">Nucleus</keyword>
<evidence type="ECO:0000259" key="7">
    <source>
        <dbReference type="Pfam" id="PF08572"/>
    </source>
</evidence>
<dbReference type="AlphaFoldDB" id="A0A4Y7PUB7"/>
<feature type="region of interest" description="Disordered" evidence="5">
    <location>
        <begin position="21"/>
        <end position="40"/>
    </location>
</feature>
<sequence length="327" mass="36234">MSREKAAQLEELKQRIAESARKAGLDGEFESVEKSIRRDPPPEAEWWDAALLPRKTYDDLHPIPIPAPGDKPLKLTKKVRESKPNYFLLLLSNGVVIFYAQQEEKKLRKRTRQIELQDPARRAQGPPREPDEGAHVRRGARPHKGGGARKRREKMESKMEGEEREGLVGAVFKVKTLSDPAHRFKVRKNAEQMHLTGIVIFHPAFSMVYVEGAGEDAARARGAEDVEVEVENDADADGASVLPDTAAASASASASTSVPGADGEFGTVSLAENRCDLVWEGALRERVFKGFRPRSCPTDAAAREALGVKMAGYWDTTKNWRGEEELV</sequence>
<protein>
    <submittedName>
        <fullName evidence="8">Uncharacterized protein</fullName>
    </submittedName>
</protein>
<feature type="domain" description="Small nuclear ribonucleoprotein Prp3 C-terminal" evidence="6">
    <location>
        <begin position="266"/>
        <end position="316"/>
    </location>
</feature>
<dbReference type="PANTHER" id="PTHR14212">
    <property type="entry name" value="U4/U6-ASSOCIATED RNA SPLICING FACTOR-RELATED"/>
    <property type="match status" value="1"/>
</dbReference>
<evidence type="ECO:0000313" key="8">
    <source>
        <dbReference type="EMBL" id="TDL18685.1"/>
    </source>
</evidence>
<evidence type="ECO:0000256" key="2">
    <source>
        <dbReference type="ARBA" id="ARBA00022664"/>
    </source>
</evidence>
<dbReference type="Proteomes" id="UP000294933">
    <property type="component" value="Unassembled WGS sequence"/>
</dbReference>
<feature type="compositionally biased region" description="Basic and acidic residues" evidence="5">
    <location>
        <begin position="108"/>
        <end position="121"/>
    </location>
</feature>
<dbReference type="CDD" id="cd24162">
    <property type="entry name" value="Prp3_C"/>
    <property type="match status" value="1"/>
</dbReference>
<feature type="domain" description="Small nuclear ribonucleoprotein Prp3 C-terminal" evidence="6">
    <location>
        <begin position="170"/>
        <end position="215"/>
    </location>
</feature>
<feature type="region of interest" description="Disordered" evidence="5">
    <location>
        <begin position="108"/>
        <end position="162"/>
    </location>
</feature>
<feature type="compositionally biased region" description="Basic and acidic residues" evidence="5">
    <location>
        <begin position="153"/>
        <end position="162"/>
    </location>
</feature>
<dbReference type="InterPro" id="IPR013881">
    <property type="entry name" value="Pre-mRNA_splic_Prp3_dom"/>
</dbReference>
<feature type="domain" description="Pre-mRNA-splicing factor 3" evidence="7">
    <location>
        <begin position="5"/>
        <end position="122"/>
    </location>
</feature>
<dbReference type="EMBL" id="ML170205">
    <property type="protein sequence ID" value="TDL18685.1"/>
    <property type="molecule type" value="Genomic_DNA"/>
</dbReference>
<name>A0A4Y7PUB7_9AGAM</name>
<evidence type="ECO:0000256" key="4">
    <source>
        <dbReference type="ARBA" id="ARBA00023242"/>
    </source>
</evidence>
<evidence type="ECO:0000256" key="5">
    <source>
        <dbReference type="SAM" id="MobiDB-lite"/>
    </source>
</evidence>
<accession>A0A4Y7PUB7</accession>
<evidence type="ECO:0000256" key="1">
    <source>
        <dbReference type="ARBA" id="ARBA00004123"/>
    </source>
</evidence>
<dbReference type="Pfam" id="PF06544">
    <property type="entry name" value="Prp3_C"/>
    <property type="match status" value="2"/>
</dbReference>
<keyword evidence="9" id="KW-1185">Reference proteome</keyword>
<dbReference type="VEuPathDB" id="FungiDB:BD410DRAFT_842705"/>
<organism evidence="8 9">
    <name type="scientific">Rickenella mellea</name>
    <dbReference type="NCBI Taxonomy" id="50990"/>
    <lineage>
        <taxon>Eukaryota</taxon>
        <taxon>Fungi</taxon>
        <taxon>Dikarya</taxon>
        <taxon>Basidiomycota</taxon>
        <taxon>Agaricomycotina</taxon>
        <taxon>Agaricomycetes</taxon>
        <taxon>Hymenochaetales</taxon>
        <taxon>Rickenellaceae</taxon>
        <taxon>Rickenella</taxon>
    </lineage>
</organism>
<dbReference type="GO" id="GO:0046540">
    <property type="term" value="C:U4/U6 x U5 tri-snRNP complex"/>
    <property type="evidence" value="ECO:0007669"/>
    <property type="project" value="InterPro"/>
</dbReference>
<proteinExistence type="predicted"/>
<evidence type="ECO:0000259" key="6">
    <source>
        <dbReference type="Pfam" id="PF06544"/>
    </source>
</evidence>
<feature type="compositionally biased region" description="Basic residues" evidence="5">
    <location>
        <begin position="136"/>
        <end position="152"/>
    </location>
</feature>
<dbReference type="STRING" id="50990.A0A4Y7PUB7"/>
<keyword evidence="2" id="KW-0507">mRNA processing</keyword>
<keyword evidence="3" id="KW-0508">mRNA splicing</keyword>